<dbReference type="InterPro" id="IPR051271">
    <property type="entry name" value="2C-system_Tx_regulators"/>
</dbReference>
<evidence type="ECO:0000259" key="10">
    <source>
        <dbReference type="PROSITE" id="PS50110"/>
    </source>
</evidence>
<evidence type="ECO:0000256" key="2">
    <source>
        <dbReference type="ARBA" id="ARBA00022490"/>
    </source>
</evidence>
<dbReference type="AlphaFoldDB" id="A0A1M5T1G4"/>
<name>A0A1M5T1G4_9BACI</name>
<dbReference type="RefSeq" id="WP_073008101.1">
    <property type="nucleotide sequence ID" value="NZ_FQXD01000007.1"/>
</dbReference>
<dbReference type="SMART" id="SM00448">
    <property type="entry name" value="REC"/>
    <property type="match status" value="1"/>
</dbReference>
<dbReference type="GO" id="GO:0003700">
    <property type="term" value="F:DNA-binding transcription factor activity"/>
    <property type="evidence" value="ECO:0007669"/>
    <property type="project" value="InterPro"/>
</dbReference>
<dbReference type="GO" id="GO:0000156">
    <property type="term" value="F:phosphorelay response regulator activity"/>
    <property type="evidence" value="ECO:0007669"/>
    <property type="project" value="TreeGrafter"/>
</dbReference>
<dbReference type="InterPro" id="IPR001789">
    <property type="entry name" value="Sig_transdc_resp-reg_receiver"/>
</dbReference>
<dbReference type="GO" id="GO:0003677">
    <property type="term" value="F:DNA binding"/>
    <property type="evidence" value="ECO:0007669"/>
    <property type="project" value="UniProtKB-KW"/>
</dbReference>
<accession>A0A1M5T1G4</accession>
<dbReference type="Proteomes" id="UP000184079">
    <property type="component" value="Unassembled WGS sequence"/>
</dbReference>
<dbReference type="Gene3D" id="3.40.50.2300">
    <property type="match status" value="1"/>
</dbReference>
<evidence type="ECO:0000256" key="3">
    <source>
        <dbReference type="ARBA" id="ARBA00022553"/>
    </source>
</evidence>
<keyword evidence="6" id="KW-0238">DNA-binding</keyword>
<evidence type="ECO:0000256" key="1">
    <source>
        <dbReference type="ARBA" id="ARBA00004496"/>
    </source>
</evidence>
<protein>
    <submittedName>
        <fullName evidence="11">Two-component system, CitB family, response regulator MalR</fullName>
    </submittedName>
</protein>
<dbReference type="Pfam" id="PF00072">
    <property type="entry name" value="Response_reg"/>
    <property type="match status" value="1"/>
</dbReference>
<sequence>MINVLIVEDDAMVSHINAIYLNQIEGFHLEGQVASVAEARDVIKQQPIDLILLDIYMPQQTGLELLSYIRKYEKGIDVIIISAASDTDSIQYALQNGVSDYIIKPFQFERFQHALLSYQEKQRIVKEKKQLSQSELDQLLGGDLPERDNEQPALPKGLAPETLSQIWDCTQNFGDNGFSTEQLANEVGMSRISIRKYLSFLKQQHVITSYIAYGNVGRPLTMYKCLPHRQALIATYLE</sequence>
<evidence type="ECO:0000256" key="9">
    <source>
        <dbReference type="PROSITE-ProRule" id="PRU00169"/>
    </source>
</evidence>
<keyword evidence="3 9" id="KW-0597">Phosphoprotein</keyword>
<dbReference type="EMBL" id="FQXD01000007">
    <property type="protein sequence ID" value="SHH44490.1"/>
    <property type="molecule type" value="Genomic_DNA"/>
</dbReference>
<dbReference type="PIRSF" id="PIRSF006171">
    <property type="entry name" value="RR_citrat_malat"/>
    <property type="match status" value="1"/>
</dbReference>
<comment type="subcellular location">
    <subcellularLocation>
        <location evidence="1">Cytoplasm</location>
    </subcellularLocation>
</comment>
<evidence type="ECO:0000256" key="6">
    <source>
        <dbReference type="ARBA" id="ARBA00023125"/>
    </source>
</evidence>
<dbReference type="PROSITE" id="PS50110">
    <property type="entry name" value="RESPONSE_REGULATORY"/>
    <property type="match status" value="1"/>
</dbReference>
<organism evidence="11 12">
    <name type="scientific">Virgibacillus chiguensis</name>
    <dbReference type="NCBI Taxonomy" id="411959"/>
    <lineage>
        <taxon>Bacteria</taxon>
        <taxon>Bacillati</taxon>
        <taxon>Bacillota</taxon>
        <taxon>Bacilli</taxon>
        <taxon>Bacillales</taxon>
        <taxon>Bacillaceae</taxon>
        <taxon>Virgibacillus</taxon>
    </lineage>
</organism>
<dbReference type="CDD" id="cd19925">
    <property type="entry name" value="REC_citrate_TCS"/>
    <property type="match status" value="1"/>
</dbReference>
<gene>
    <name evidence="11" type="ORF">SAMN05421807_10779</name>
</gene>
<reference evidence="12" key="1">
    <citation type="submission" date="2016-11" db="EMBL/GenBank/DDBJ databases">
        <authorList>
            <person name="Varghese N."/>
            <person name="Submissions S."/>
        </authorList>
    </citation>
    <scope>NUCLEOTIDE SEQUENCE [LARGE SCALE GENOMIC DNA]</scope>
    <source>
        <strain evidence="12">CGMCC 1.6496</strain>
    </source>
</reference>
<dbReference type="SUPFAM" id="SSF52172">
    <property type="entry name" value="CheY-like"/>
    <property type="match status" value="1"/>
</dbReference>
<dbReference type="GO" id="GO:0005737">
    <property type="term" value="C:cytoplasm"/>
    <property type="evidence" value="ECO:0007669"/>
    <property type="project" value="UniProtKB-SubCell"/>
</dbReference>
<evidence type="ECO:0000256" key="8">
    <source>
        <dbReference type="ARBA" id="ARBA00023163"/>
    </source>
</evidence>
<evidence type="ECO:0000256" key="5">
    <source>
        <dbReference type="ARBA" id="ARBA00023015"/>
    </source>
</evidence>
<dbReference type="PANTHER" id="PTHR45526">
    <property type="entry name" value="TRANSCRIPTIONAL REGULATORY PROTEIN DPIA"/>
    <property type="match status" value="1"/>
</dbReference>
<keyword evidence="5" id="KW-0805">Transcription regulation</keyword>
<evidence type="ECO:0000313" key="11">
    <source>
        <dbReference type="EMBL" id="SHH44490.1"/>
    </source>
</evidence>
<keyword evidence="7" id="KW-0010">Activator</keyword>
<keyword evidence="8" id="KW-0804">Transcription</keyword>
<dbReference type="PANTHER" id="PTHR45526:SF1">
    <property type="entry name" value="TRANSCRIPTIONAL REGULATORY PROTEIN DCUR-RELATED"/>
    <property type="match status" value="1"/>
</dbReference>
<keyword evidence="2" id="KW-0963">Cytoplasm</keyword>
<feature type="domain" description="Response regulatory" evidence="10">
    <location>
        <begin position="3"/>
        <end position="119"/>
    </location>
</feature>
<keyword evidence="12" id="KW-1185">Reference proteome</keyword>
<dbReference type="InterPro" id="IPR011006">
    <property type="entry name" value="CheY-like_superfamily"/>
</dbReference>
<evidence type="ECO:0000256" key="4">
    <source>
        <dbReference type="ARBA" id="ARBA00023012"/>
    </source>
</evidence>
<dbReference type="OrthoDB" id="9759232at2"/>
<evidence type="ECO:0000256" key="7">
    <source>
        <dbReference type="ARBA" id="ARBA00023159"/>
    </source>
</evidence>
<dbReference type="InterPro" id="IPR024187">
    <property type="entry name" value="Sig_transdc_resp-reg_cit/mal"/>
</dbReference>
<proteinExistence type="predicted"/>
<evidence type="ECO:0000313" key="12">
    <source>
        <dbReference type="Proteomes" id="UP000184079"/>
    </source>
</evidence>
<feature type="modified residue" description="4-aspartylphosphate" evidence="9">
    <location>
        <position position="54"/>
    </location>
</feature>
<keyword evidence="4" id="KW-0902">Two-component regulatory system</keyword>